<proteinExistence type="inferred from homology"/>
<comment type="subcellular location">
    <subcellularLocation>
        <location evidence="8">Cytoplasm</location>
    </subcellularLocation>
</comment>
<dbReference type="PANTHER" id="PTHR32328:SF0">
    <property type="entry name" value="L-SERYL-TRNA(SEC) SELENIUM TRANSFERASE"/>
    <property type="match status" value="1"/>
</dbReference>
<dbReference type="GO" id="GO:0001717">
    <property type="term" value="P:conversion of seryl-tRNAsec to selenocys-tRNAsec"/>
    <property type="evidence" value="ECO:0007669"/>
    <property type="project" value="UniProtKB-UniRule"/>
</dbReference>
<protein>
    <recommendedName>
        <fullName evidence="8">L-seryl-tRNA(Sec) selenium transferase</fullName>
        <ecNumber evidence="8">2.9.1.1</ecNumber>
    </recommendedName>
    <alternativeName>
        <fullName evidence="8">Selenocysteine synthase</fullName>
        <shortName evidence="8">Sec synthase</shortName>
    </alternativeName>
    <alternativeName>
        <fullName evidence="8">Selenocysteinyl-tRNA(Sec) synthase</fullName>
    </alternativeName>
</protein>
<evidence type="ECO:0000256" key="8">
    <source>
        <dbReference type="HAMAP-Rule" id="MF_00423"/>
    </source>
</evidence>
<dbReference type="Pfam" id="PF12390">
    <property type="entry name" value="Se-cys_synth_N"/>
    <property type="match status" value="1"/>
</dbReference>
<name>A0A074LYW0_9BACL</name>
<dbReference type="EC" id="2.9.1.1" evidence="8"/>
<feature type="modified residue" description="N6-(pyridoxal phosphate)lysine" evidence="8 9">
    <location>
        <position position="298"/>
    </location>
</feature>
<dbReference type="InterPro" id="IPR015424">
    <property type="entry name" value="PyrdxlP-dep_Trfase"/>
</dbReference>
<comment type="function">
    <text evidence="8">Converts seryl-tRNA(Sec) to selenocysteinyl-tRNA(Sec) required for selenoprotein biosynthesis.</text>
</comment>
<evidence type="ECO:0000256" key="3">
    <source>
        <dbReference type="ARBA" id="ARBA00022679"/>
    </source>
</evidence>
<comment type="cofactor">
    <cofactor evidence="1 8 9">
        <name>pyridoxal 5'-phosphate</name>
        <dbReference type="ChEBI" id="CHEBI:597326"/>
    </cofactor>
</comment>
<accession>A0A074LYW0</accession>
<gene>
    <name evidence="8" type="primary">selA</name>
    <name evidence="11" type="ORF">EL26_01330</name>
</gene>
<dbReference type="InterPro" id="IPR025862">
    <property type="entry name" value="SelA_trans_N_dom"/>
</dbReference>
<keyword evidence="5 8" id="KW-0648">Protein biosynthesis</keyword>
<comment type="catalytic activity">
    <reaction evidence="8">
        <text>L-seryl-tRNA(Sec) + selenophosphate + H(+) = L-selenocysteinyl-tRNA(Sec) + phosphate</text>
        <dbReference type="Rhea" id="RHEA:22728"/>
        <dbReference type="Rhea" id="RHEA-COMP:9742"/>
        <dbReference type="Rhea" id="RHEA-COMP:9743"/>
        <dbReference type="ChEBI" id="CHEBI:15378"/>
        <dbReference type="ChEBI" id="CHEBI:16144"/>
        <dbReference type="ChEBI" id="CHEBI:43474"/>
        <dbReference type="ChEBI" id="CHEBI:78533"/>
        <dbReference type="ChEBI" id="CHEBI:78573"/>
        <dbReference type="EC" id="2.9.1.1"/>
    </reaction>
</comment>
<evidence type="ECO:0000256" key="2">
    <source>
        <dbReference type="ARBA" id="ARBA00022490"/>
    </source>
</evidence>
<dbReference type="InterPro" id="IPR018319">
    <property type="entry name" value="SelA-like"/>
</dbReference>
<dbReference type="STRING" id="1157490.EL26_01330"/>
<evidence type="ECO:0000259" key="10">
    <source>
        <dbReference type="Pfam" id="PF12390"/>
    </source>
</evidence>
<evidence type="ECO:0000313" key="12">
    <source>
        <dbReference type="Proteomes" id="UP000027931"/>
    </source>
</evidence>
<evidence type="ECO:0000256" key="4">
    <source>
        <dbReference type="ARBA" id="ARBA00022898"/>
    </source>
</evidence>
<comment type="caution">
    <text evidence="11">The sequence shown here is derived from an EMBL/GenBank/DDBJ whole genome shotgun (WGS) entry which is preliminary data.</text>
</comment>
<evidence type="ECO:0000256" key="1">
    <source>
        <dbReference type="ARBA" id="ARBA00001933"/>
    </source>
</evidence>
<dbReference type="GO" id="GO:0004125">
    <property type="term" value="F:L-seryl-tRNA(Sec) selenium transferase activity"/>
    <property type="evidence" value="ECO:0007669"/>
    <property type="project" value="UniProtKB-UniRule"/>
</dbReference>
<dbReference type="Proteomes" id="UP000027931">
    <property type="component" value="Unassembled WGS sequence"/>
</dbReference>
<sequence>MLLSMGMEQLRKLPAVHKLLDHPVCRELIELHSHALVSRLAGNVIGDLRREILAGAEHESALLPDALAHEVAQRVQAQFQPHFRPVINATGVVLHTNLGRAPLADEAVDAIVRTASGYTNLELNLSTGERGSRYDHVERLICELTGAEAALVVNNNAAAVLLVLTEMAKGKSVVISRGQLVEIGGSFRVSEVMRASGAALVEVGTTNKTHLYDYERAIDDETGLILRVHTSNFRVVGFTHQPELADLVALSHQRGVPVYEDLGSGSLIDLRAYGIGDEPTIGESVRAGVDIVSFSGDKLLGAAQAGFIVGKQEYIQRIKKNQLTRALRVDKFTLAALEATLLLYRDEEKAKSRVPTIWMLLRTQESMAAEAERLRSLLAEVFGGRADVRVEEAMSQVGGGSLPTEELPTWHVTVRTRHFSLNELEHHLRHVDMPVMTTMQKEALHFDVRTIFPREIEVVAASVRDACGRIG</sequence>
<dbReference type="HAMAP" id="MF_00423">
    <property type="entry name" value="SelA"/>
    <property type="match status" value="1"/>
</dbReference>
<keyword evidence="12" id="KW-1185">Reference proteome</keyword>
<dbReference type="SUPFAM" id="SSF53383">
    <property type="entry name" value="PLP-dependent transferases"/>
    <property type="match status" value="1"/>
</dbReference>
<comment type="pathway">
    <text evidence="8">Aminoacyl-tRNA biosynthesis; selenocysteinyl-tRNA(Sec) biosynthesis; selenocysteinyl-tRNA(Sec) from L-seryl-tRNA(Sec) (bacterial route): step 1/1.</text>
</comment>
<dbReference type="NCBIfam" id="TIGR00474">
    <property type="entry name" value="selA"/>
    <property type="match status" value="1"/>
</dbReference>
<dbReference type="Gene3D" id="3.40.640.10">
    <property type="entry name" value="Type I PLP-dependent aspartate aminotransferase-like (Major domain)"/>
    <property type="match status" value="1"/>
</dbReference>
<reference evidence="11 12" key="1">
    <citation type="journal article" date="2013" name="Int. J. Syst. Evol. Microbiol.">
        <title>Tumebacillus flagellatus sp. nov., an alpha-amylase/pullulanase-producing bacterium isolated from cassava wastewater.</title>
        <authorList>
            <person name="Wang Q."/>
            <person name="Xie N."/>
            <person name="Qin Y."/>
            <person name="Shen N."/>
            <person name="Zhu J."/>
            <person name="Mi H."/>
            <person name="Huang R."/>
        </authorList>
    </citation>
    <scope>NUCLEOTIDE SEQUENCE [LARGE SCALE GENOMIC DNA]</scope>
    <source>
        <strain evidence="11 12">GST4</strain>
    </source>
</reference>
<dbReference type="EMBL" id="JMIR01000001">
    <property type="protein sequence ID" value="KEO85228.1"/>
    <property type="molecule type" value="Genomic_DNA"/>
</dbReference>
<dbReference type="GO" id="GO:0005737">
    <property type="term" value="C:cytoplasm"/>
    <property type="evidence" value="ECO:0007669"/>
    <property type="project" value="UniProtKB-SubCell"/>
</dbReference>
<evidence type="ECO:0000256" key="6">
    <source>
        <dbReference type="ARBA" id="ARBA00023266"/>
    </source>
</evidence>
<dbReference type="InterPro" id="IPR004534">
    <property type="entry name" value="SelA_trans"/>
</dbReference>
<keyword evidence="2 8" id="KW-0963">Cytoplasm</keyword>
<evidence type="ECO:0000256" key="7">
    <source>
        <dbReference type="ARBA" id="ARBA00044507"/>
    </source>
</evidence>
<keyword evidence="6 8" id="KW-0711">Selenium</keyword>
<dbReference type="Pfam" id="PF03841">
    <property type="entry name" value="SelA"/>
    <property type="match status" value="1"/>
</dbReference>
<dbReference type="Gene3D" id="3.90.1150.180">
    <property type="match status" value="1"/>
</dbReference>
<dbReference type="GO" id="GO:0001514">
    <property type="term" value="P:selenocysteine incorporation"/>
    <property type="evidence" value="ECO:0007669"/>
    <property type="project" value="UniProtKB-UniRule"/>
</dbReference>
<dbReference type="InterPro" id="IPR015421">
    <property type="entry name" value="PyrdxlP-dep_Trfase_major"/>
</dbReference>
<keyword evidence="3 8" id="KW-0808">Transferase</keyword>
<evidence type="ECO:0000313" key="11">
    <source>
        <dbReference type="EMBL" id="KEO85228.1"/>
    </source>
</evidence>
<organism evidence="11 12">
    <name type="scientific">Tumebacillus flagellatus</name>
    <dbReference type="NCBI Taxonomy" id="1157490"/>
    <lineage>
        <taxon>Bacteria</taxon>
        <taxon>Bacillati</taxon>
        <taxon>Bacillota</taxon>
        <taxon>Bacilli</taxon>
        <taxon>Bacillales</taxon>
        <taxon>Alicyclobacillaceae</taxon>
        <taxon>Tumebacillus</taxon>
    </lineage>
</organism>
<evidence type="ECO:0000256" key="9">
    <source>
        <dbReference type="PIRSR" id="PIRSR618319-50"/>
    </source>
</evidence>
<dbReference type="AlphaFoldDB" id="A0A074LYW0"/>
<dbReference type="eggNOG" id="COG1921">
    <property type="taxonomic scope" value="Bacteria"/>
</dbReference>
<dbReference type="UniPathway" id="UPA00906">
    <property type="reaction ID" value="UER00896"/>
</dbReference>
<comment type="similarity">
    <text evidence="7 8">Belongs to the SelA family.</text>
</comment>
<evidence type="ECO:0000256" key="5">
    <source>
        <dbReference type="ARBA" id="ARBA00022917"/>
    </source>
</evidence>
<keyword evidence="4 8" id="KW-0663">Pyridoxal phosphate</keyword>
<feature type="domain" description="L-seryl-tRNA selenium transferase N-terminal" evidence="10">
    <location>
        <begin position="10"/>
        <end position="49"/>
    </location>
</feature>
<dbReference type="PANTHER" id="PTHR32328">
    <property type="entry name" value="L-SERYL-TRNA(SEC) SELENIUM TRANSFERASE"/>
    <property type="match status" value="1"/>
</dbReference>